<dbReference type="InterPro" id="IPR003593">
    <property type="entry name" value="AAA+_ATPase"/>
</dbReference>
<evidence type="ECO:0000256" key="10">
    <source>
        <dbReference type="ARBA" id="ARBA00022840"/>
    </source>
</evidence>
<protein>
    <recommendedName>
        <fullName evidence="15">ATP-dependent zinc metalloprotease FtsH</fullName>
        <ecNumber evidence="15">3.4.24.-</ecNumber>
    </recommendedName>
</protein>
<evidence type="ECO:0000256" key="15">
    <source>
        <dbReference type="HAMAP-Rule" id="MF_01458"/>
    </source>
</evidence>
<dbReference type="InterPro" id="IPR037219">
    <property type="entry name" value="Peptidase_M41-like"/>
</dbReference>
<evidence type="ECO:0000313" key="20">
    <source>
        <dbReference type="Proteomes" id="UP000007394"/>
    </source>
</evidence>
<gene>
    <name evidence="15 19" type="primary">ftsH</name>
    <name evidence="19" type="ordered locus">IALB_2402</name>
</gene>
<dbReference type="InterPro" id="IPR003959">
    <property type="entry name" value="ATPase_AAA_core"/>
</dbReference>
<dbReference type="RefSeq" id="WP_014561248.1">
    <property type="nucleotide sequence ID" value="NC_017464.1"/>
</dbReference>
<dbReference type="SUPFAM" id="SSF52540">
    <property type="entry name" value="P-loop containing nucleoside triphosphate hydrolases"/>
    <property type="match status" value="1"/>
</dbReference>
<evidence type="ECO:0000256" key="9">
    <source>
        <dbReference type="ARBA" id="ARBA00022833"/>
    </source>
</evidence>
<dbReference type="GO" id="GO:0030163">
    <property type="term" value="P:protein catabolic process"/>
    <property type="evidence" value="ECO:0007669"/>
    <property type="project" value="UniProtKB-UniRule"/>
</dbReference>
<dbReference type="FunFam" id="1.10.8.60:FF:000001">
    <property type="entry name" value="ATP-dependent zinc metalloprotease FtsH"/>
    <property type="match status" value="1"/>
</dbReference>
<feature type="transmembrane region" description="Helical" evidence="15">
    <location>
        <begin position="38"/>
        <end position="59"/>
    </location>
</feature>
<evidence type="ECO:0000256" key="11">
    <source>
        <dbReference type="ARBA" id="ARBA00022989"/>
    </source>
</evidence>
<evidence type="ECO:0000256" key="17">
    <source>
        <dbReference type="SAM" id="MobiDB-lite"/>
    </source>
</evidence>
<keyword evidence="5 15" id="KW-0812">Transmembrane</keyword>
<evidence type="ECO:0000256" key="1">
    <source>
        <dbReference type="ARBA" id="ARBA00004370"/>
    </source>
</evidence>
<feature type="region of interest" description="Disordered" evidence="17">
    <location>
        <begin position="648"/>
        <end position="690"/>
    </location>
</feature>
<keyword evidence="19" id="KW-0132">Cell division</keyword>
<dbReference type="PANTHER" id="PTHR23076">
    <property type="entry name" value="METALLOPROTEASE M41 FTSH"/>
    <property type="match status" value="1"/>
</dbReference>
<accession>I0AM98</accession>
<dbReference type="Pfam" id="PF06480">
    <property type="entry name" value="FtsH_ext"/>
    <property type="match status" value="1"/>
</dbReference>
<dbReference type="EC" id="3.4.24.-" evidence="15"/>
<evidence type="ECO:0000256" key="13">
    <source>
        <dbReference type="ARBA" id="ARBA00023136"/>
    </source>
</evidence>
<dbReference type="Gene3D" id="1.20.58.760">
    <property type="entry name" value="Peptidase M41"/>
    <property type="match status" value="1"/>
</dbReference>
<dbReference type="Pfam" id="PF01434">
    <property type="entry name" value="Peptidase_M41"/>
    <property type="match status" value="1"/>
</dbReference>
<evidence type="ECO:0000256" key="8">
    <source>
        <dbReference type="ARBA" id="ARBA00022801"/>
    </source>
</evidence>
<dbReference type="InterPro" id="IPR000642">
    <property type="entry name" value="Peptidase_M41"/>
</dbReference>
<dbReference type="InterPro" id="IPR027417">
    <property type="entry name" value="P-loop_NTPase"/>
</dbReference>
<comment type="similarity">
    <text evidence="16">Belongs to the AAA ATPase family.</text>
</comment>
<feature type="transmembrane region" description="Helical" evidence="15">
    <location>
        <begin position="153"/>
        <end position="173"/>
    </location>
</feature>
<evidence type="ECO:0000256" key="4">
    <source>
        <dbReference type="ARBA" id="ARBA00022670"/>
    </source>
</evidence>
<keyword evidence="3 15" id="KW-1003">Cell membrane</keyword>
<keyword evidence="6 15" id="KW-0479">Metal-binding</keyword>
<comment type="subcellular location">
    <subcellularLocation>
        <location evidence="15">Cell inner membrane</location>
        <topology evidence="15">Multi-pass membrane protein</topology>
        <orientation evidence="15">Cytoplasmic side</orientation>
    </subcellularLocation>
    <subcellularLocation>
        <location evidence="1">Membrane</location>
    </subcellularLocation>
</comment>
<dbReference type="NCBIfam" id="TIGR01241">
    <property type="entry name" value="FtsH_fam"/>
    <property type="match status" value="1"/>
</dbReference>
<dbReference type="GO" id="GO:0005886">
    <property type="term" value="C:plasma membrane"/>
    <property type="evidence" value="ECO:0007669"/>
    <property type="project" value="UniProtKB-SubCell"/>
</dbReference>
<dbReference type="AlphaFoldDB" id="I0AM98"/>
<dbReference type="Gene3D" id="1.10.8.60">
    <property type="match status" value="1"/>
</dbReference>
<dbReference type="SUPFAM" id="SSF140990">
    <property type="entry name" value="FtsH protease domain-like"/>
    <property type="match status" value="1"/>
</dbReference>
<keyword evidence="9 15" id="KW-0862">Zinc</keyword>
<evidence type="ECO:0000259" key="18">
    <source>
        <dbReference type="SMART" id="SM00382"/>
    </source>
</evidence>
<dbReference type="Pfam" id="PF17862">
    <property type="entry name" value="AAA_lid_3"/>
    <property type="match status" value="1"/>
</dbReference>
<dbReference type="InterPro" id="IPR011546">
    <property type="entry name" value="Pept_M41_FtsH_extracell"/>
</dbReference>
<dbReference type="InterPro" id="IPR005936">
    <property type="entry name" value="FtsH"/>
</dbReference>
<dbReference type="FunFam" id="1.20.58.760:FF:000001">
    <property type="entry name" value="ATP-dependent zinc metalloprotease FtsH"/>
    <property type="match status" value="1"/>
</dbReference>
<comment type="subunit">
    <text evidence="15">Homohexamer.</text>
</comment>
<feature type="binding site" evidence="15">
    <location>
        <position position="470"/>
    </location>
    <ligand>
        <name>Zn(2+)</name>
        <dbReference type="ChEBI" id="CHEBI:29105"/>
        <note>catalytic</note>
    </ligand>
</feature>
<keyword evidence="11 15" id="KW-1133">Transmembrane helix</keyword>
<dbReference type="HAMAP" id="MF_01458">
    <property type="entry name" value="FtsH"/>
    <property type="match status" value="1"/>
</dbReference>
<comment type="function">
    <text evidence="15">Acts as a processive, ATP-dependent zinc metallopeptidase for both cytoplasmic and membrane proteins. Plays a role in the quality control of integral membrane proteins.</text>
</comment>
<dbReference type="GO" id="GO:0005524">
    <property type="term" value="F:ATP binding"/>
    <property type="evidence" value="ECO:0007669"/>
    <property type="project" value="UniProtKB-UniRule"/>
</dbReference>
<evidence type="ECO:0000256" key="12">
    <source>
        <dbReference type="ARBA" id="ARBA00023049"/>
    </source>
</evidence>
<dbReference type="InterPro" id="IPR003960">
    <property type="entry name" value="ATPase_AAA_CS"/>
</dbReference>
<keyword evidence="4 15" id="KW-0645">Protease</keyword>
<dbReference type="PROSITE" id="PS00674">
    <property type="entry name" value="AAA"/>
    <property type="match status" value="1"/>
</dbReference>
<dbReference type="Gene3D" id="3.40.50.300">
    <property type="entry name" value="P-loop containing nucleotide triphosphate hydrolases"/>
    <property type="match status" value="1"/>
</dbReference>
<evidence type="ECO:0000256" key="16">
    <source>
        <dbReference type="RuleBase" id="RU003651"/>
    </source>
</evidence>
<dbReference type="KEGG" id="ial:IALB_2402"/>
<feature type="binding site" evidence="15">
    <location>
        <position position="474"/>
    </location>
    <ligand>
        <name>Zn(2+)</name>
        <dbReference type="ChEBI" id="CHEBI:29105"/>
        <note>catalytic</note>
    </ligand>
</feature>
<feature type="binding site" evidence="15">
    <location>
        <begin position="248"/>
        <end position="255"/>
    </location>
    <ligand>
        <name>ATP</name>
        <dbReference type="ChEBI" id="CHEBI:30616"/>
    </ligand>
</feature>
<dbReference type="HOGENOM" id="CLU_000688_16_2_10"/>
<evidence type="ECO:0000256" key="6">
    <source>
        <dbReference type="ARBA" id="ARBA00022723"/>
    </source>
</evidence>
<keyword evidence="12 15" id="KW-0482">Metalloprotease</keyword>
<organism evidence="19 20">
    <name type="scientific">Ignavibacterium album (strain DSM 19864 / JCM 16511 / NBRC 101810 / Mat9-16)</name>
    <dbReference type="NCBI Taxonomy" id="945713"/>
    <lineage>
        <taxon>Bacteria</taxon>
        <taxon>Pseudomonadati</taxon>
        <taxon>Ignavibacteriota</taxon>
        <taxon>Ignavibacteria</taxon>
        <taxon>Ignavibacteriales</taxon>
        <taxon>Ignavibacteriaceae</taxon>
        <taxon>Ignavibacterium</taxon>
    </lineage>
</organism>
<dbReference type="GO" id="GO:0008270">
    <property type="term" value="F:zinc ion binding"/>
    <property type="evidence" value="ECO:0007669"/>
    <property type="project" value="UniProtKB-UniRule"/>
</dbReference>
<comment type="similarity">
    <text evidence="14 15">In the central section; belongs to the AAA ATPase family.</text>
</comment>
<keyword evidence="20" id="KW-1185">Reference proteome</keyword>
<feature type="active site" evidence="15">
    <location>
        <position position="471"/>
    </location>
</feature>
<dbReference type="GO" id="GO:0006508">
    <property type="term" value="P:proteolysis"/>
    <property type="evidence" value="ECO:0007669"/>
    <property type="project" value="UniProtKB-KW"/>
</dbReference>
<evidence type="ECO:0000256" key="5">
    <source>
        <dbReference type="ARBA" id="ARBA00022692"/>
    </source>
</evidence>
<dbReference type="GO" id="GO:0051301">
    <property type="term" value="P:cell division"/>
    <property type="evidence" value="ECO:0007669"/>
    <property type="project" value="UniProtKB-KW"/>
</dbReference>
<feature type="binding site" evidence="15">
    <location>
        <position position="546"/>
    </location>
    <ligand>
        <name>Zn(2+)</name>
        <dbReference type="ChEBI" id="CHEBI:29105"/>
        <note>catalytic</note>
    </ligand>
</feature>
<keyword evidence="8 15" id="KW-0378">Hydrolase</keyword>
<dbReference type="PATRIC" id="fig|945713.3.peg.2410"/>
<dbReference type="CDD" id="cd19501">
    <property type="entry name" value="RecA-like_FtsH"/>
    <property type="match status" value="1"/>
</dbReference>
<evidence type="ECO:0000256" key="3">
    <source>
        <dbReference type="ARBA" id="ARBA00022475"/>
    </source>
</evidence>
<dbReference type="PANTHER" id="PTHR23076:SF97">
    <property type="entry name" value="ATP-DEPENDENT ZINC METALLOPROTEASE YME1L1"/>
    <property type="match status" value="1"/>
</dbReference>
<evidence type="ECO:0000256" key="14">
    <source>
        <dbReference type="ARBA" id="ARBA00061570"/>
    </source>
</evidence>
<evidence type="ECO:0000313" key="19">
    <source>
        <dbReference type="EMBL" id="AFH50105.1"/>
    </source>
</evidence>
<dbReference type="FunFam" id="3.40.50.300:FF:000001">
    <property type="entry name" value="ATP-dependent zinc metalloprotease FtsH"/>
    <property type="match status" value="1"/>
</dbReference>
<evidence type="ECO:0000256" key="2">
    <source>
        <dbReference type="ARBA" id="ARBA00010044"/>
    </source>
</evidence>
<dbReference type="GO" id="GO:0016887">
    <property type="term" value="F:ATP hydrolysis activity"/>
    <property type="evidence" value="ECO:0007669"/>
    <property type="project" value="UniProtKB-UniRule"/>
</dbReference>
<reference evidence="19 20" key="1">
    <citation type="journal article" date="2012" name="Front. Microbiol.">
        <title>Complete genome of Ignavibacterium album, a metabolically versatile, flagellated, facultative anaerobe from the phylum Chlorobi.</title>
        <authorList>
            <person name="Liu Z."/>
            <person name="Frigaard N.-U."/>
            <person name="Vogl K."/>
            <person name="Iino T."/>
            <person name="Ohkuma M."/>
            <person name="Overmann J."/>
            <person name="Bryant D.A."/>
        </authorList>
    </citation>
    <scope>NUCLEOTIDE SEQUENCE [LARGE SCALE GENOMIC DNA]</scope>
    <source>
        <strain evidence="20">DSM 19864 / JCM 16511 / NBRC 101810 / Mat9-16</strain>
    </source>
</reference>
<evidence type="ECO:0000256" key="7">
    <source>
        <dbReference type="ARBA" id="ARBA00022741"/>
    </source>
</evidence>
<sequence length="690" mass="77416">MDNKFRKFYNGDDDNKFNFRKNNNNSNKPDDNFDWSKIIRMVFGWGAVIVAAVIIMQLFRTGAENYTEISFGEYEKLLNEKGKIVSAKVTKKDINDYYFNAELNSETTVKVGSRNFPTKAISVYIPEPIIKEQEAKWRELGIQYTFEKDSTEWLNIIIGFLPWILIIAIWIVIMRRMQGQGGGTRGIFSFGKSKAKLITPSNKRVTFKDVAGADEAKLELQEIIEFLKEPSKFQKLGGKIPRGVLLLGPPGTGKTLLARAVAGEAGVPFFSISGADFVEMFVGVGASRVRDLFDQGKRHAPCIIFIDEIDAVGRHRGAGLGGGHDEREQTLNQLLVEMDGFEQNSGVIIIAATNRPDVLDPALLRPGRFDRQVVVDRPDVKGREGILKVHTRNIPLGDDVDLEVLAKGTPGLAGAELANLVNEAALLAARKNKKKVEMSDFEEAKDKVMMGMERKSLIISEEEKKTTAYHEIGHVLVAKKLPEADPVHKVTIIPRGRALGVTSYLPIDEKHTYSKEYLEAMITYALGGRAAEKLIFNHYTTGAGNDIEKATNIARKMVCEWGMSERLGPLAYGAKEEEIFLGREIQRHKDYSEKTAQEIDDEVRTIIRNAEQRAENILKENIELLHKLSKELLEREILDGDEIDAIIKGQELPPVKKPEKSNGEEDIPDHVKKLMEQRNKKETAPKDESN</sequence>
<dbReference type="InterPro" id="IPR041569">
    <property type="entry name" value="AAA_lid_3"/>
</dbReference>
<keyword evidence="15" id="KW-0997">Cell inner membrane</keyword>
<comment type="cofactor">
    <cofactor evidence="15">
        <name>Zn(2+)</name>
        <dbReference type="ChEBI" id="CHEBI:29105"/>
    </cofactor>
    <text evidence="15">Binds 1 zinc ion per subunit.</text>
</comment>
<dbReference type="Pfam" id="PF00004">
    <property type="entry name" value="AAA"/>
    <property type="match status" value="1"/>
</dbReference>
<dbReference type="GO" id="GO:0004222">
    <property type="term" value="F:metalloendopeptidase activity"/>
    <property type="evidence" value="ECO:0007669"/>
    <property type="project" value="InterPro"/>
</dbReference>
<proteinExistence type="inferred from homology"/>
<comment type="similarity">
    <text evidence="2 15">In the C-terminal section; belongs to the peptidase M41 family.</text>
</comment>
<keyword evidence="13 15" id="KW-0472">Membrane</keyword>
<feature type="domain" description="AAA+ ATPase" evidence="18">
    <location>
        <begin position="240"/>
        <end position="379"/>
    </location>
</feature>
<dbReference type="GO" id="GO:0004176">
    <property type="term" value="F:ATP-dependent peptidase activity"/>
    <property type="evidence" value="ECO:0007669"/>
    <property type="project" value="InterPro"/>
</dbReference>
<dbReference type="SMART" id="SM00382">
    <property type="entry name" value="AAA"/>
    <property type="match status" value="1"/>
</dbReference>
<keyword evidence="7 15" id="KW-0547">Nucleotide-binding</keyword>
<dbReference type="Proteomes" id="UP000007394">
    <property type="component" value="Chromosome"/>
</dbReference>
<name>I0AM98_IGNAJ</name>
<feature type="compositionally biased region" description="Basic and acidic residues" evidence="17">
    <location>
        <begin position="654"/>
        <end position="690"/>
    </location>
</feature>
<keyword evidence="10 15" id="KW-0067">ATP-binding</keyword>
<dbReference type="STRING" id="945713.IALB_2402"/>
<dbReference type="EMBL" id="CP003418">
    <property type="protein sequence ID" value="AFH50105.1"/>
    <property type="molecule type" value="Genomic_DNA"/>
</dbReference>
<dbReference type="eggNOG" id="COG0465">
    <property type="taxonomic scope" value="Bacteria"/>
</dbReference>
<keyword evidence="19" id="KW-0131">Cell cycle</keyword>